<proteinExistence type="predicted"/>
<sequence length="160" mass="18128">MKTLCEIIGTWFSDKMSAAVGMPTQEELQKLRTRILTFSAVIPLINIGNFIYQCFGHSTNGLKIESFLLIVFSVIFVVNFFLQDKNDMNVTRFIGLTKNVSSLYFPCEKSLILSTNISTGEDLWIAVFVLIVLSVIEFGIRCYFAKICWSLFAVEVLISK</sequence>
<keyword evidence="2" id="KW-1185">Reference proteome</keyword>
<accession>A0A2A6D029</accession>
<protein>
    <submittedName>
        <fullName evidence="1">Uncharacterized protein</fullName>
    </submittedName>
</protein>
<reference evidence="1" key="2">
    <citation type="submission" date="2022-06" db="UniProtKB">
        <authorList>
            <consortium name="EnsemblMetazoa"/>
        </authorList>
    </citation>
    <scope>IDENTIFICATION</scope>
    <source>
        <strain evidence="1">PS312</strain>
    </source>
</reference>
<evidence type="ECO:0000313" key="2">
    <source>
        <dbReference type="Proteomes" id="UP000005239"/>
    </source>
</evidence>
<dbReference type="Proteomes" id="UP000005239">
    <property type="component" value="Unassembled WGS sequence"/>
</dbReference>
<accession>A0A8R1YJU8</accession>
<dbReference type="EnsemblMetazoa" id="PPA27269.1">
    <property type="protein sequence ID" value="PPA27269.1"/>
    <property type="gene ID" value="WBGene00116823"/>
</dbReference>
<gene>
    <name evidence="1" type="primary">WBGene00116823</name>
</gene>
<dbReference type="AlphaFoldDB" id="A0A2A6D029"/>
<evidence type="ECO:0000313" key="1">
    <source>
        <dbReference type="EnsemblMetazoa" id="PPA27269.1"/>
    </source>
</evidence>
<reference evidence="2" key="1">
    <citation type="journal article" date="2008" name="Nat. Genet.">
        <title>The Pristionchus pacificus genome provides a unique perspective on nematode lifestyle and parasitism.</title>
        <authorList>
            <person name="Dieterich C."/>
            <person name="Clifton S.W."/>
            <person name="Schuster L.N."/>
            <person name="Chinwalla A."/>
            <person name="Delehaunty K."/>
            <person name="Dinkelacker I."/>
            <person name="Fulton L."/>
            <person name="Fulton R."/>
            <person name="Godfrey J."/>
            <person name="Minx P."/>
            <person name="Mitreva M."/>
            <person name="Roeseler W."/>
            <person name="Tian H."/>
            <person name="Witte H."/>
            <person name="Yang S.P."/>
            <person name="Wilson R.K."/>
            <person name="Sommer R.J."/>
        </authorList>
    </citation>
    <scope>NUCLEOTIDE SEQUENCE [LARGE SCALE GENOMIC DNA]</scope>
    <source>
        <strain evidence="2">PS312</strain>
    </source>
</reference>
<organism evidence="1 2">
    <name type="scientific">Pristionchus pacificus</name>
    <name type="common">Parasitic nematode worm</name>
    <dbReference type="NCBI Taxonomy" id="54126"/>
    <lineage>
        <taxon>Eukaryota</taxon>
        <taxon>Metazoa</taxon>
        <taxon>Ecdysozoa</taxon>
        <taxon>Nematoda</taxon>
        <taxon>Chromadorea</taxon>
        <taxon>Rhabditida</taxon>
        <taxon>Rhabditina</taxon>
        <taxon>Diplogasteromorpha</taxon>
        <taxon>Diplogasteroidea</taxon>
        <taxon>Neodiplogasteridae</taxon>
        <taxon>Pristionchus</taxon>
    </lineage>
</organism>
<name>A0A2A6D029_PRIPA</name>